<name>A0A6P8IPY7_ACTTE</name>
<dbReference type="InterPro" id="IPR017452">
    <property type="entry name" value="GPCR_Rhodpsn_7TM"/>
</dbReference>
<dbReference type="GO" id="GO:0005886">
    <property type="term" value="C:plasma membrane"/>
    <property type="evidence" value="ECO:0007669"/>
    <property type="project" value="UniProtKB-SubCell"/>
</dbReference>
<feature type="transmembrane region" description="Helical" evidence="9">
    <location>
        <begin position="51"/>
        <end position="76"/>
    </location>
</feature>
<dbReference type="Proteomes" id="UP000515163">
    <property type="component" value="Unplaced"/>
</dbReference>
<evidence type="ECO:0000256" key="2">
    <source>
        <dbReference type="ARBA" id="ARBA00022475"/>
    </source>
</evidence>
<evidence type="ECO:0000256" key="3">
    <source>
        <dbReference type="ARBA" id="ARBA00022692"/>
    </source>
</evidence>
<keyword evidence="7" id="KW-0675">Receptor</keyword>
<dbReference type="KEGG" id="aten:116303162"/>
<evidence type="ECO:0000256" key="5">
    <source>
        <dbReference type="ARBA" id="ARBA00023040"/>
    </source>
</evidence>
<feature type="transmembrane region" description="Helical" evidence="9">
    <location>
        <begin position="166"/>
        <end position="185"/>
    </location>
</feature>
<organism evidence="11 12">
    <name type="scientific">Actinia tenebrosa</name>
    <name type="common">Australian red waratah sea anemone</name>
    <dbReference type="NCBI Taxonomy" id="6105"/>
    <lineage>
        <taxon>Eukaryota</taxon>
        <taxon>Metazoa</taxon>
        <taxon>Cnidaria</taxon>
        <taxon>Anthozoa</taxon>
        <taxon>Hexacorallia</taxon>
        <taxon>Actiniaria</taxon>
        <taxon>Actiniidae</taxon>
        <taxon>Actinia</taxon>
    </lineage>
</organism>
<keyword evidence="3 9" id="KW-0812">Transmembrane</keyword>
<evidence type="ECO:0000256" key="6">
    <source>
        <dbReference type="ARBA" id="ARBA00023136"/>
    </source>
</evidence>
<dbReference type="CDD" id="cd00637">
    <property type="entry name" value="7tm_classA_rhodopsin-like"/>
    <property type="match status" value="1"/>
</dbReference>
<dbReference type="SUPFAM" id="SSF81321">
    <property type="entry name" value="Family A G protein-coupled receptor-like"/>
    <property type="match status" value="1"/>
</dbReference>
<keyword evidence="8" id="KW-0807">Transducer</keyword>
<dbReference type="PANTHER" id="PTHR22752">
    <property type="entry name" value="G PROTEIN-COUPLED RECEPTOR"/>
    <property type="match status" value="1"/>
</dbReference>
<dbReference type="RefSeq" id="XP_031568515.1">
    <property type="nucleotide sequence ID" value="XM_031712655.1"/>
</dbReference>
<dbReference type="GeneID" id="116303162"/>
<feature type="transmembrane region" description="Helical" evidence="9">
    <location>
        <begin position="210"/>
        <end position="235"/>
    </location>
</feature>
<keyword evidence="11" id="KW-1185">Reference proteome</keyword>
<evidence type="ECO:0000259" key="10">
    <source>
        <dbReference type="PROSITE" id="PS50262"/>
    </source>
</evidence>
<evidence type="ECO:0000256" key="9">
    <source>
        <dbReference type="SAM" id="Phobius"/>
    </source>
</evidence>
<proteinExistence type="predicted"/>
<dbReference type="Gene3D" id="1.20.1070.10">
    <property type="entry name" value="Rhodopsin 7-helix transmembrane proteins"/>
    <property type="match status" value="1"/>
</dbReference>
<evidence type="ECO:0000256" key="4">
    <source>
        <dbReference type="ARBA" id="ARBA00022989"/>
    </source>
</evidence>
<evidence type="ECO:0000256" key="7">
    <source>
        <dbReference type="ARBA" id="ARBA00023170"/>
    </source>
</evidence>
<feature type="domain" description="G-protein coupled receptors family 1 profile" evidence="10">
    <location>
        <begin position="67"/>
        <end position="315"/>
    </location>
</feature>
<keyword evidence="6 9" id="KW-0472">Membrane</keyword>
<feature type="transmembrane region" description="Helical" evidence="9">
    <location>
        <begin position="88"/>
        <end position="108"/>
    </location>
</feature>
<accession>A0A6P8IPY7</accession>
<feature type="transmembrane region" description="Helical" evidence="9">
    <location>
        <begin position="296"/>
        <end position="317"/>
    </location>
</feature>
<evidence type="ECO:0000256" key="1">
    <source>
        <dbReference type="ARBA" id="ARBA00004651"/>
    </source>
</evidence>
<keyword evidence="2" id="KW-1003">Cell membrane</keyword>
<evidence type="ECO:0000256" key="8">
    <source>
        <dbReference type="ARBA" id="ARBA00023224"/>
    </source>
</evidence>
<dbReference type="Pfam" id="PF00001">
    <property type="entry name" value="7tm_1"/>
    <property type="match status" value="1"/>
</dbReference>
<dbReference type="OrthoDB" id="10034726at2759"/>
<gene>
    <name evidence="12" type="primary">LOC116303162</name>
</gene>
<dbReference type="PRINTS" id="PR00237">
    <property type="entry name" value="GPCRRHODOPSN"/>
</dbReference>
<feature type="transmembrane region" description="Helical" evidence="9">
    <location>
        <begin position="128"/>
        <end position="146"/>
    </location>
</feature>
<sequence>MDKSKKVEFNISFHRMDTKSLLSGDTLEPFLNQSSGNLTEDKKANLDNVNVFQVVILSLILIAGFVGNILVVGVVALKCEMRTRTNIFFTNLAIAEIGTCVFCVPLMLMGLTRGRWNWGNEFCKVNCFMLQFWFLECVFTLIALSLHKYLSVYKPLKRIMNRKRTFLVILCTWMIAFLCATGPVLGWKKISNQSEAATCYFNNPTRTLHFAHVIFFSTISYMIPIIAIIIIYYNVIRVVQKHFKRIRDTGIIDDKGIRAKRRIVITISIVIFVFFLCWTPFFVNSVMSLLNVQRDFFRVALFCGFSFSVFSPVILVMRNPRFKRGFGEILTCGFFREGSQIDLGTSFGSNISHTNPSFEYIEERRCSAWYMSTQKNLLSLEPAPPERRLKLRWIETNL</sequence>
<reference evidence="12" key="1">
    <citation type="submission" date="2025-08" db="UniProtKB">
        <authorList>
            <consortium name="RefSeq"/>
        </authorList>
    </citation>
    <scope>IDENTIFICATION</scope>
    <source>
        <tissue evidence="12">Tentacle</tissue>
    </source>
</reference>
<dbReference type="GO" id="GO:0004930">
    <property type="term" value="F:G protein-coupled receptor activity"/>
    <property type="evidence" value="ECO:0007669"/>
    <property type="project" value="UniProtKB-KW"/>
</dbReference>
<evidence type="ECO:0000313" key="12">
    <source>
        <dbReference type="RefSeq" id="XP_031568515.1"/>
    </source>
</evidence>
<protein>
    <submittedName>
        <fullName evidence="12">Allatostatin-A receptor-like</fullName>
    </submittedName>
</protein>
<dbReference type="InParanoid" id="A0A6P8IPY7"/>
<keyword evidence="4 9" id="KW-1133">Transmembrane helix</keyword>
<keyword evidence="5" id="KW-0297">G-protein coupled receptor</keyword>
<dbReference type="PROSITE" id="PS50262">
    <property type="entry name" value="G_PROTEIN_RECEP_F1_2"/>
    <property type="match status" value="1"/>
</dbReference>
<feature type="transmembrane region" description="Helical" evidence="9">
    <location>
        <begin position="263"/>
        <end position="284"/>
    </location>
</feature>
<dbReference type="AlphaFoldDB" id="A0A6P8IPY7"/>
<comment type="subcellular location">
    <subcellularLocation>
        <location evidence="1">Cell membrane</location>
        <topology evidence="1">Multi-pass membrane protein</topology>
    </subcellularLocation>
</comment>
<evidence type="ECO:0000313" key="11">
    <source>
        <dbReference type="Proteomes" id="UP000515163"/>
    </source>
</evidence>
<dbReference type="InterPro" id="IPR000276">
    <property type="entry name" value="GPCR_Rhodpsn"/>
</dbReference>